<protein>
    <submittedName>
        <fullName evidence="4">DUF2786 domain-containing protein</fullName>
    </submittedName>
</protein>
<dbReference type="InterPro" id="IPR055592">
    <property type="entry name" value="DUF7168"/>
</dbReference>
<comment type="caution">
    <text evidence="4">The sequence shown here is derived from an EMBL/GenBank/DDBJ whole genome shotgun (WGS) entry which is preliminary data.</text>
</comment>
<feature type="compositionally biased region" description="Basic and acidic residues" evidence="1">
    <location>
        <begin position="225"/>
        <end position="255"/>
    </location>
</feature>
<evidence type="ECO:0000313" key="4">
    <source>
        <dbReference type="EMBL" id="KAK9775828.1"/>
    </source>
</evidence>
<evidence type="ECO:0000259" key="3">
    <source>
        <dbReference type="Pfam" id="PF23771"/>
    </source>
</evidence>
<feature type="compositionally biased region" description="Low complexity" evidence="1">
    <location>
        <begin position="362"/>
        <end position="377"/>
    </location>
</feature>
<evidence type="ECO:0000256" key="1">
    <source>
        <dbReference type="SAM" id="MobiDB-lite"/>
    </source>
</evidence>
<keyword evidence="5" id="KW-1185">Reference proteome</keyword>
<gene>
    <name evidence="4" type="ORF">SCAR479_07353</name>
</gene>
<proteinExistence type="predicted"/>
<dbReference type="Pfam" id="PF23771">
    <property type="entry name" value="DUF7168"/>
    <property type="match status" value="1"/>
</dbReference>
<name>A0ABR2XPV7_9PEZI</name>
<feature type="region of interest" description="Disordered" evidence="1">
    <location>
        <begin position="1"/>
        <end position="39"/>
    </location>
</feature>
<sequence length="488" mass="53345">MGTQGAGAGRKRQGGGANKAPTKKRAIRSRAPPKLPPPVYKATIEELAETGASKASSSAADVNSAILLRIKKCLDRANHPNTPEAEAKAAFHIGSRLMGQYNVSQAEVLAHESASAQKRYAGQSVVSIVRFDGDRHKTVRNQGQNNNIYQAMATFFDCKLYTVSNHSSVDITFYGIAENTVAAAMAFEMAYNLIAEWSRAYKGTSSRNSYCHGIGDELYKAAVREKEEEEKQATEAESEARVAKLRQEEAHRAAELSRLAPVHEPPETAPSPIPDASNKGDSGHTNSSTSPSERTSRKKKRSNHRDKAQDEPDESDYGSGVSDEDIDESDEDDAGPDFTVKDEQDLDLLGDLDKAIEKLVKPEPSSSAVSPAEALASIPLPPKSQSDDTNLLHKREKTPKDTAKAKSPSSSSKPLKSEAKVEVKWASHSQLVVFRETATKIADDYIEDAGLKLRKTSRRPHYIRDVSAYTQGKQDSKKIDVRRKRVSD</sequence>
<feature type="domain" description="DUF7168" evidence="3">
    <location>
        <begin position="123"/>
        <end position="251"/>
    </location>
</feature>
<feature type="region of interest" description="Disordered" evidence="1">
    <location>
        <begin position="464"/>
        <end position="488"/>
    </location>
</feature>
<evidence type="ECO:0000313" key="5">
    <source>
        <dbReference type="Proteomes" id="UP001465668"/>
    </source>
</evidence>
<feature type="domain" description="DUF2786" evidence="2">
    <location>
        <begin position="66"/>
        <end position="105"/>
    </location>
</feature>
<evidence type="ECO:0000259" key="2">
    <source>
        <dbReference type="Pfam" id="PF10979"/>
    </source>
</evidence>
<dbReference type="InterPro" id="IPR024498">
    <property type="entry name" value="DUF2786"/>
</dbReference>
<feature type="compositionally biased region" description="Basic and acidic residues" evidence="1">
    <location>
        <begin position="390"/>
        <end position="404"/>
    </location>
</feature>
<feature type="region of interest" description="Disordered" evidence="1">
    <location>
        <begin position="225"/>
        <end position="346"/>
    </location>
</feature>
<feature type="compositionally biased region" description="Acidic residues" evidence="1">
    <location>
        <begin position="311"/>
        <end position="335"/>
    </location>
</feature>
<dbReference type="Pfam" id="PF10979">
    <property type="entry name" value="DUF2786"/>
    <property type="match status" value="1"/>
</dbReference>
<accession>A0ABR2XPV7</accession>
<feature type="region of interest" description="Disordered" evidence="1">
    <location>
        <begin position="359"/>
        <end position="419"/>
    </location>
</feature>
<reference evidence="4 5" key="1">
    <citation type="submission" date="2024-02" db="EMBL/GenBank/DDBJ databases">
        <title>First draft genome assembly of two strains of Seiridium cardinale.</title>
        <authorList>
            <person name="Emiliani G."/>
            <person name="Scali E."/>
        </authorList>
    </citation>
    <scope>NUCLEOTIDE SEQUENCE [LARGE SCALE GENOMIC DNA]</scope>
    <source>
        <strain evidence="4 5">BM-138-000479</strain>
    </source>
</reference>
<organism evidence="4 5">
    <name type="scientific">Seiridium cardinale</name>
    <dbReference type="NCBI Taxonomy" id="138064"/>
    <lineage>
        <taxon>Eukaryota</taxon>
        <taxon>Fungi</taxon>
        <taxon>Dikarya</taxon>
        <taxon>Ascomycota</taxon>
        <taxon>Pezizomycotina</taxon>
        <taxon>Sordariomycetes</taxon>
        <taxon>Xylariomycetidae</taxon>
        <taxon>Amphisphaeriales</taxon>
        <taxon>Sporocadaceae</taxon>
        <taxon>Seiridium</taxon>
    </lineage>
</organism>
<feature type="compositionally biased region" description="Low complexity" evidence="1">
    <location>
        <begin position="405"/>
        <end position="414"/>
    </location>
</feature>
<dbReference type="EMBL" id="JARVKM010000031">
    <property type="protein sequence ID" value="KAK9775828.1"/>
    <property type="molecule type" value="Genomic_DNA"/>
</dbReference>
<dbReference type="Proteomes" id="UP001465668">
    <property type="component" value="Unassembled WGS sequence"/>
</dbReference>
<feature type="compositionally biased region" description="Polar residues" evidence="1">
    <location>
        <begin position="279"/>
        <end position="293"/>
    </location>
</feature>